<organism evidence="3 4">
    <name type="scientific">Tamilnaduibacter salinus</name>
    <dbReference type="NCBI Taxonomy" id="1484056"/>
    <lineage>
        <taxon>Bacteria</taxon>
        <taxon>Pseudomonadati</taxon>
        <taxon>Pseudomonadota</taxon>
        <taxon>Gammaproteobacteria</taxon>
        <taxon>Pseudomonadales</taxon>
        <taxon>Marinobacteraceae</taxon>
        <taxon>Tamilnaduibacter</taxon>
    </lineage>
</organism>
<dbReference type="NCBIfam" id="TIGR02595">
    <property type="entry name" value="PEP_CTERM"/>
    <property type="match status" value="1"/>
</dbReference>
<proteinExistence type="predicted"/>
<name>A0A2A2I198_9GAMM</name>
<feature type="transmembrane region" description="Helical" evidence="1">
    <location>
        <begin position="57"/>
        <end position="77"/>
    </location>
</feature>
<keyword evidence="1" id="KW-0812">Transmembrane</keyword>
<reference evidence="3 4" key="1">
    <citation type="submission" date="2017-07" db="EMBL/GenBank/DDBJ databases">
        <title>Tamlnaduibacter salinus (Mi-7) genome sequencing.</title>
        <authorList>
            <person name="Verma A."/>
            <person name="Krishnamurthi S."/>
        </authorList>
    </citation>
    <scope>NUCLEOTIDE SEQUENCE [LARGE SCALE GENOMIC DNA]</scope>
    <source>
        <strain evidence="3 4">Mi-7</strain>
    </source>
</reference>
<dbReference type="EMBL" id="NMPM01000074">
    <property type="protein sequence ID" value="PAV25188.1"/>
    <property type="molecule type" value="Genomic_DNA"/>
</dbReference>
<evidence type="ECO:0000259" key="2">
    <source>
        <dbReference type="Pfam" id="PF07589"/>
    </source>
</evidence>
<feature type="transmembrane region" description="Helical" evidence="1">
    <location>
        <begin position="198"/>
        <end position="215"/>
    </location>
</feature>
<evidence type="ECO:0000313" key="3">
    <source>
        <dbReference type="EMBL" id="PAV25188.1"/>
    </source>
</evidence>
<gene>
    <name evidence="3" type="ORF">CF392_12300</name>
</gene>
<dbReference type="Pfam" id="PF07589">
    <property type="entry name" value="PEP-CTERM"/>
    <property type="match status" value="1"/>
</dbReference>
<dbReference type="Proteomes" id="UP000218332">
    <property type="component" value="Unassembled WGS sequence"/>
</dbReference>
<accession>A0A2A2I198</accession>
<dbReference type="AlphaFoldDB" id="A0A2A2I198"/>
<dbReference type="InterPro" id="IPR013424">
    <property type="entry name" value="Ice-binding_C"/>
</dbReference>
<keyword evidence="4" id="KW-1185">Reference proteome</keyword>
<evidence type="ECO:0000256" key="1">
    <source>
        <dbReference type="SAM" id="Phobius"/>
    </source>
</evidence>
<evidence type="ECO:0000313" key="4">
    <source>
        <dbReference type="Proteomes" id="UP000218332"/>
    </source>
</evidence>
<feature type="domain" description="Ice-binding protein C-terminal" evidence="2">
    <location>
        <begin position="193"/>
        <end position="217"/>
    </location>
</feature>
<keyword evidence="1" id="KW-1133">Transmembrane helix</keyword>
<comment type="caution">
    <text evidence="3">The sequence shown here is derived from an EMBL/GenBank/DDBJ whole genome shotgun (WGS) entry which is preliminary data.</text>
</comment>
<keyword evidence="1" id="KW-0472">Membrane</keyword>
<sequence>MSSRCFCVDIFYGSAGEPGNGHKNSNRNRAIRDGMIFVRNQAEDEQVVTWRRCMKSVLVFTLTALFAMSAHAVPVTIDPDTGASGFFDFDGTIGSTQTNPADGWAISVDSDSLIDISVTDCCVAGDAFALMMDGAVTPWDDVDLTGSNNFVGQVDDLFLSAGTHAFDFQVTESCCTAGSADYSFSEVTEATATVPEPGAMALLVLGLVGLTLYRYRRT</sequence>
<protein>
    <recommendedName>
        <fullName evidence="2">Ice-binding protein C-terminal domain-containing protein</fullName>
    </recommendedName>
</protein>